<evidence type="ECO:0000313" key="1">
    <source>
        <dbReference type="EMBL" id="QBO63881.1"/>
    </source>
</evidence>
<gene>
    <name evidence="1" type="ORF">Goslar_00088</name>
</gene>
<protein>
    <recommendedName>
        <fullName evidence="3">Lipoprotein</fullName>
    </recommendedName>
</protein>
<proteinExistence type="predicted"/>
<organismHost>
    <name type="scientific">Escherichia coli</name>
    <dbReference type="NCBI Taxonomy" id="562"/>
</organismHost>
<evidence type="ECO:0000313" key="2">
    <source>
        <dbReference type="Proteomes" id="UP000294673"/>
    </source>
</evidence>
<sequence>MKKLCAIILGMLMVLSLGGCATLEGLPNLDKDLTQLVGLKPVEKNSNLAVYSCWGATQEFEHWKPKFSTTEIWNDKVLVVDEGSQFTVDSPVTVFESTQLYTTVKDYVDLGFNTATSERFYRMNKPTLSYASSTLNSNGDGVGMVFFNCSTDRALIADPNSVEVISK</sequence>
<evidence type="ECO:0008006" key="3">
    <source>
        <dbReference type="Google" id="ProtNLM"/>
    </source>
</evidence>
<dbReference type="PROSITE" id="PS51257">
    <property type="entry name" value="PROKAR_LIPOPROTEIN"/>
    <property type="match status" value="1"/>
</dbReference>
<dbReference type="EMBL" id="MK327938">
    <property type="protein sequence ID" value="QBO63881.1"/>
    <property type="molecule type" value="Genomic_DNA"/>
</dbReference>
<keyword evidence="2" id="KW-1185">Reference proteome</keyword>
<dbReference type="Proteomes" id="UP000294673">
    <property type="component" value="Segment"/>
</dbReference>
<name>A0A482GDM6_BPGOS</name>
<organism evidence="1 2">
    <name type="scientific">Escherichia phage vB_EcoM_Goslar</name>
    <dbReference type="NCBI Taxonomy" id="2502409"/>
    <lineage>
        <taxon>Viruses</taxon>
        <taxon>Duplodnaviria</taxon>
        <taxon>Heunggongvirae</taxon>
        <taxon>Uroviricota</taxon>
        <taxon>Caudoviricetes</taxon>
        <taxon>Chimalliviridae</taxon>
        <taxon>Goslarvirus</taxon>
        <taxon>Goslarvirus goslar</taxon>
    </lineage>
</organism>
<reference evidence="1 2" key="1">
    <citation type="submission" date="2018-12" db="EMBL/GenBank/DDBJ databases">
        <title>Still something new to discover - new insights into E. coli phage diversity and taxonomy.</title>
        <authorList>
            <person name="Korf I.H.E."/>
            <person name="Adriaennsens E."/>
            <person name="Dreiseikelmann B."/>
            <person name="Kropinski A."/>
            <person name="Nimtz M."/>
            <person name="Meier-Kolthoff J.P."/>
            <person name="Rohde M."/>
            <person name="van Raaij M."/>
            <person name="Wittmann J."/>
        </authorList>
    </citation>
    <scope>NUCLEOTIDE SEQUENCE [LARGE SCALE GENOMIC DNA]</scope>
</reference>
<accession>A0A482GDM6</accession>